<comment type="subcellular location">
    <subcellularLocation>
        <location evidence="1 10">Cell membrane</location>
        <topology evidence="1 10">Multi-pass membrane protein</topology>
    </subcellularLocation>
</comment>
<dbReference type="NCBIfam" id="TIGR00220">
    <property type="entry name" value="mscL"/>
    <property type="match status" value="1"/>
</dbReference>
<dbReference type="SUPFAM" id="SSF81330">
    <property type="entry name" value="Gated mechanosensitive channel"/>
    <property type="match status" value="1"/>
</dbReference>
<evidence type="ECO:0000313" key="12">
    <source>
        <dbReference type="Proteomes" id="UP001597357"/>
    </source>
</evidence>
<evidence type="ECO:0000256" key="4">
    <source>
        <dbReference type="ARBA" id="ARBA00022475"/>
    </source>
</evidence>
<dbReference type="InterPro" id="IPR037673">
    <property type="entry name" value="MSC/AndL"/>
</dbReference>
<comment type="caution">
    <text evidence="11">The sequence shown here is derived from an EMBL/GenBank/DDBJ whole genome shotgun (WGS) entry which is preliminary data.</text>
</comment>
<dbReference type="Gene3D" id="1.10.1200.120">
    <property type="entry name" value="Large-conductance mechanosensitive channel, MscL, domain 1"/>
    <property type="match status" value="1"/>
</dbReference>
<dbReference type="RefSeq" id="WP_379044307.1">
    <property type="nucleotide sequence ID" value="NZ_JBHULZ010000023.1"/>
</dbReference>
<feature type="transmembrane region" description="Helical" evidence="10">
    <location>
        <begin position="21"/>
        <end position="42"/>
    </location>
</feature>
<dbReference type="Proteomes" id="UP001597357">
    <property type="component" value="Unassembled WGS sequence"/>
</dbReference>
<keyword evidence="12" id="KW-1185">Reference proteome</keyword>
<accession>A0ABW5SC79</accession>
<evidence type="ECO:0000256" key="8">
    <source>
        <dbReference type="ARBA" id="ARBA00023136"/>
    </source>
</evidence>
<evidence type="ECO:0000256" key="6">
    <source>
        <dbReference type="ARBA" id="ARBA00022989"/>
    </source>
</evidence>
<comment type="similarity">
    <text evidence="2 10">Belongs to the MscL family.</text>
</comment>
<keyword evidence="6 10" id="KW-1133">Transmembrane helix</keyword>
<keyword evidence="7 10" id="KW-0406">Ion transport</keyword>
<protein>
    <recommendedName>
        <fullName evidence="10">Large-conductance mechanosensitive channel</fullName>
    </recommendedName>
</protein>
<evidence type="ECO:0000256" key="10">
    <source>
        <dbReference type="HAMAP-Rule" id="MF_00115"/>
    </source>
</evidence>
<evidence type="ECO:0000256" key="3">
    <source>
        <dbReference type="ARBA" id="ARBA00022448"/>
    </source>
</evidence>
<evidence type="ECO:0000256" key="9">
    <source>
        <dbReference type="ARBA" id="ARBA00023303"/>
    </source>
</evidence>
<evidence type="ECO:0000256" key="5">
    <source>
        <dbReference type="ARBA" id="ARBA00022692"/>
    </source>
</evidence>
<dbReference type="PRINTS" id="PR01264">
    <property type="entry name" value="MECHCHANNEL"/>
</dbReference>
<dbReference type="InterPro" id="IPR001185">
    <property type="entry name" value="MS_channel"/>
</dbReference>
<evidence type="ECO:0000256" key="2">
    <source>
        <dbReference type="ARBA" id="ARBA00007254"/>
    </source>
</evidence>
<dbReference type="Pfam" id="PF01741">
    <property type="entry name" value="MscL"/>
    <property type="match status" value="1"/>
</dbReference>
<evidence type="ECO:0000313" key="11">
    <source>
        <dbReference type="EMBL" id="MFD2697088.1"/>
    </source>
</evidence>
<keyword evidence="3 10" id="KW-0813">Transport</keyword>
<comment type="function">
    <text evidence="10">Channel that opens in response to stretch forces in the membrane lipid bilayer. May participate in the regulation of osmotic pressure changes within the cell.</text>
</comment>
<feature type="transmembrane region" description="Helical" evidence="10">
    <location>
        <begin position="88"/>
        <end position="109"/>
    </location>
</feature>
<dbReference type="InterPro" id="IPR019823">
    <property type="entry name" value="Mechanosensitive_channel_CS"/>
</dbReference>
<keyword evidence="9 10" id="KW-0407">Ion channel</keyword>
<organism evidence="11 12">
    <name type="scientific">Mesonia sediminis</name>
    <dbReference type="NCBI Taxonomy" id="1703946"/>
    <lineage>
        <taxon>Bacteria</taxon>
        <taxon>Pseudomonadati</taxon>
        <taxon>Bacteroidota</taxon>
        <taxon>Flavobacteriia</taxon>
        <taxon>Flavobacteriales</taxon>
        <taxon>Flavobacteriaceae</taxon>
        <taxon>Mesonia</taxon>
    </lineage>
</organism>
<dbReference type="HAMAP" id="MF_00115">
    <property type="entry name" value="MscL"/>
    <property type="match status" value="1"/>
</dbReference>
<proteinExistence type="inferred from homology"/>
<dbReference type="PANTHER" id="PTHR30266">
    <property type="entry name" value="MECHANOSENSITIVE CHANNEL MSCL"/>
    <property type="match status" value="1"/>
</dbReference>
<evidence type="ECO:0000256" key="1">
    <source>
        <dbReference type="ARBA" id="ARBA00004651"/>
    </source>
</evidence>
<dbReference type="PROSITE" id="PS01327">
    <property type="entry name" value="MSCL"/>
    <property type="match status" value="1"/>
</dbReference>
<keyword evidence="8 10" id="KW-0472">Membrane</keyword>
<gene>
    <name evidence="10 11" type="primary">mscL</name>
    <name evidence="11" type="ORF">ACFSQ0_03715</name>
</gene>
<dbReference type="PANTHER" id="PTHR30266:SF2">
    <property type="entry name" value="LARGE-CONDUCTANCE MECHANOSENSITIVE CHANNEL"/>
    <property type="match status" value="1"/>
</dbReference>
<evidence type="ECO:0000256" key="7">
    <source>
        <dbReference type="ARBA" id="ARBA00023065"/>
    </source>
</evidence>
<keyword evidence="4 10" id="KW-1003">Cell membrane</keyword>
<comment type="subunit">
    <text evidence="10">Homopentamer.</text>
</comment>
<dbReference type="EMBL" id="JBHULZ010000023">
    <property type="protein sequence ID" value="MFD2697088.1"/>
    <property type="molecule type" value="Genomic_DNA"/>
</dbReference>
<keyword evidence="5 10" id="KW-0812">Transmembrane</keyword>
<name>A0ABW5SC79_9FLAO</name>
<dbReference type="InterPro" id="IPR036019">
    <property type="entry name" value="MscL_channel"/>
</dbReference>
<sequence>MLFKGKNILEEFKEFAIKGNMIDIAVGVIIGSAFNQVIDVLVKKVIMPPLSLLTDGINFIDKKIILRHALKEGGKIIKEEVYIGYGELLTVLLNFLIISFTVFIVIRVFNQLRKNAEDTKNKHVSTPKNIELLSDLKLLMQEQNALLKEKNKANS</sequence>
<reference evidence="12" key="1">
    <citation type="journal article" date="2019" name="Int. J. Syst. Evol. Microbiol.">
        <title>The Global Catalogue of Microorganisms (GCM) 10K type strain sequencing project: providing services to taxonomists for standard genome sequencing and annotation.</title>
        <authorList>
            <consortium name="The Broad Institute Genomics Platform"/>
            <consortium name="The Broad Institute Genome Sequencing Center for Infectious Disease"/>
            <person name="Wu L."/>
            <person name="Ma J."/>
        </authorList>
    </citation>
    <scope>NUCLEOTIDE SEQUENCE [LARGE SCALE GENOMIC DNA]</scope>
    <source>
        <strain evidence="12">KCTC 42255</strain>
    </source>
</reference>